<evidence type="ECO:0008006" key="3">
    <source>
        <dbReference type="Google" id="ProtNLM"/>
    </source>
</evidence>
<dbReference type="SUPFAM" id="SSF53474">
    <property type="entry name" value="alpha/beta-Hydrolases"/>
    <property type="match status" value="1"/>
</dbReference>
<name>A0A7X9FQ87_9DELT</name>
<feature type="non-terminal residue" evidence="1">
    <location>
        <position position="1"/>
    </location>
</feature>
<evidence type="ECO:0000313" key="2">
    <source>
        <dbReference type="Proteomes" id="UP000524246"/>
    </source>
</evidence>
<dbReference type="Gene3D" id="3.40.50.1820">
    <property type="entry name" value="alpha/beta hydrolase"/>
    <property type="match status" value="1"/>
</dbReference>
<gene>
    <name evidence="1" type="ORF">GYA55_04020</name>
</gene>
<comment type="caution">
    <text evidence="1">The sequence shown here is derived from an EMBL/GenBank/DDBJ whole genome shotgun (WGS) entry which is preliminary data.</text>
</comment>
<reference evidence="1 2" key="1">
    <citation type="journal article" date="2020" name="Biotechnol. Biofuels">
        <title>New insights from the biogas microbiome by comprehensive genome-resolved metagenomics of nearly 1600 species originating from multiple anaerobic digesters.</title>
        <authorList>
            <person name="Campanaro S."/>
            <person name="Treu L."/>
            <person name="Rodriguez-R L.M."/>
            <person name="Kovalovszki A."/>
            <person name="Ziels R.M."/>
            <person name="Maus I."/>
            <person name="Zhu X."/>
            <person name="Kougias P.G."/>
            <person name="Basile A."/>
            <person name="Luo G."/>
            <person name="Schluter A."/>
            <person name="Konstantinidis K.T."/>
            <person name="Angelidaki I."/>
        </authorList>
    </citation>
    <scope>NUCLEOTIDE SEQUENCE [LARGE SCALE GENOMIC DNA]</scope>
    <source>
        <strain evidence="1">AS27yjCOA_65</strain>
    </source>
</reference>
<dbReference type="Proteomes" id="UP000524246">
    <property type="component" value="Unassembled WGS sequence"/>
</dbReference>
<dbReference type="InterPro" id="IPR029058">
    <property type="entry name" value="AB_hydrolase_fold"/>
</dbReference>
<protein>
    <recommendedName>
        <fullName evidence="3">Peptidase S9 prolyl oligopeptidase catalytic domain-containing protein</fullName>
    </recommendedName>
</protein>
<accession>A0A7X9FQ87</accession>
<organism evidence="1 2">
    <name type="scientific">SAR324 cluster bacterium</name>
    <dbReference type="NCBI Taxonomy" id="2024889"/>
    <lineage>
        <taxon>Bacteria</taxon>
        <taxon>Deltaproteobacteria</taxon>
        <taxon>SAR324 cluster</taxon>
    </lineage>
</organism>
<evidence type="ECO:0000313" key="1">
    <source>
        <dbReference type="EMBL" id="NMC62312.1"/>
    </source>
</evidence>
<sequence length="744" mass="82873">PPQASQLSTRNFSGQTFITWKEIPNDIQGCGTCWNNSKWTNPATWLDWDLCTTNRKSTCVEECKTVTDIIPSCPQAFSTSATTPCSTCLNQAKFFDNTLWPNWTTRDWQQEAECTNPICKHEKSYRIYRLNQPITSSNLHQAELIDQVYQGSSWISGNVYEAGGSTNYQPDPTSVRQPNLSRAGVSLSTDSGLYVFTNEKNETAYYAVTSVVNGNENRNITPGSNATSSGEGITERIAHPQPFYFESYYIYKGYIMWLGSFNFLDSADKYGFDNRRSAPVFFSVVTPQDNKTLSSYPLTLSLHSFSHNMYESTEGTAPSRGEFNGYTIDFNDFSRMIARNDAGKLIDLGTYIQMHFGYSLYSGWNSNYTPTKISHGFVPTFRLAKPFNEGKSVLYAQKAMRTITQWVADHSKFFTNENDLSTDIDRKRIYATGGSMGGGGSVNFALFNPDLVAAINVVQGYVSFSTSRMRIERIPASFGSETENIPTPEGVGIFDELSAAKKVLSNPGANWPAMRFRHGKNDSAVTWTQMPPFYSAAKEARLGLSAYFSQDDHNQASDFNQYFGTEYIGDFDFAKVSTAPLDRSYKPGFNLFAFRKDLSFPAFSNFSLNANPGTGSPTDGEPRGRINTWPWFDSASIAETYTSYTVKVYMLSFTTNSSVTQATVSITPRNIQKLKHHPGTRYAWKTTDSTGRTLQTTSAPLYADKDGLLTIPGVTIYKNPITLTINVTSDAIGPIPPSGLHIQD</sequence>
<dbReference type="AlphaFoldDB" id="A0A7X9FQ87"/>
<dbReference type="EMBL" id="JAAZON010000161">
    <property type="protein sequence ID" value="NMC62312.1"/>
    <property type="molecule type" value="Genomic_DNA"/>
</dbReference>
<proteinExistence type="predicted"/>